<sequence length="40" mass="5174">MYPYKYQRRGEAYEKYHKENVYLFGVHRIDRYRSRQYVPL</sequence>
<dbReference type="AlphaFoldDB" id="B1HXN4"/>
<evidence type="ECO:0000313" key="2">
    <source>
        <dbReference type="Proteomes" id="UP000002164"/>
    </source>
</evidence>
<reference evidence="1 2" key="1">
    <citation type="journal article" date="2008" name="J. Bacteriol.">
        <title>Complete genome sequence of the mosquitocidal bacterium Bacillus sphaericus C3-41 and comparison with those of closely related Bacillus species.</title>
        <authorList>
            <person name="Hu X."/>
            <person name="Fan W."/>
            <person name="Han B."/>
            <person name="Liu H."/>
            <person name="Zheng D."/>
            <person name="Li Q."/>
            <person name="Dong W."/>
            <person name="Yan J."/>
            <person name="Gao M."/>
            <person name="Berry C."/>
            <person name="Yuan Z."/>
        </authorList>
    </citation>
    <scope>NUCLEOTIDE SEQUENCE [LARGE SCALE GENOMIC DNA]</scope>
    <source>
        <strain evidence="1 2">C3-41</strain>
    </source>
</reference>
<dbReference type="Proteomes" id="UP000002164">
    <property type="component" value="Chromosome"/>
</dbReference>
<evidence type="ECO:0000313" key="1">
    <source>
        <dbReference type="EMBL" id="ACA40009.1"/>
    </source>
</evidence>
<dbReference type="HOGENOM" id="CLU_3292047_0_0_9"/>
<accession>B1HXN4</accession>
<organism evidence="1 2">
    <name type="scientific">Lysinibacillus sphaericus (strain C3-41)</name>
    <dbReference type="NCBI Taxonomy" id="444177"/>
    <lineage>
        <taxon>Bacteria</taxon>
        <taxon>Bacillati</taxon>
        <taxon>Bacillota</taxon>
        <taxon>Bacilli</taxon>
        <taxon>Bacillales</taxon>
        <taxon>Bacillaceae</taxon>
        <taxon>Lysinibacillus</taxon>
    </lineage>
</organism>
<protein>
    <submittedName>
        <fullName evidence="1">Uncharacterized protein</fullName>
    </submittedName>
</protein>
<dbReference type="EnsemblBacteria" id="ACA40009">
    <property type="protein sequence ID" value="ACA40009"/>
    <property type="gene ID" value="Bsph_2456"/>
</dbReference>
<dbReference type="KEGG" id="lsp:Bsph_2456"/>
<dbReference type="EMBL" id="CP000817">
    <property type="protein sequence ID" value="ACA40009.1"/>
    <property type="molecule type" value="Genomic_DNA"/>
</dbReference>
<name>B1HXN4_LYSSC</name>
<gene>
    <name evidence="1" type="ordered locus">Bsph_2456</name>
</gene>
<proteinExistence type="predicted"/>